<evidence type="ECO:0000256" key="9">
    <source>
        <dbReference type="HAMAP-Rule" id="MF_00211"/>
    </source>
</evidence>
<evidence type="ECO:0000313" key="13">
    <source>
        <dbReference type="EMBL" id="PLZ81126.1"/>
    </source>
</evidence>
<dbReference type="PANTHER" id="PTHR43285">
    <property type="entry name" value="ANTHRANILATE PHOSPHORIBOSYLTRANSFERASE"/>
    <property type="match status" value="1"/>
</dbReference>
<evidence type="ECO:0000256" key="4">
    <source>
        <dbReference type="ARBA" id="ARBA00022679"/>
    </source>
</evidence>
<reference evidence="13 14" key="1">
    <citation type="submission" date="2017-08" db="EMBL/GenBank/DDBJ databases">
        <title>Genomes of Fischerella (Mastigocladus) sp. strains.</title>
        <authorList>
            <person name="Miller S.R."/>
        </authorList>
    </citation>
    <scope>NUCLEOTIDE SEQUENCE [LARGE SCALE GENOMIC DNA]</scope>
    <source>
        <strain evidence="13 14">CCMEE 5323</strain>
    </source>
</reference>
<keyword evidence="3 9" id="KW-0328">Glycosyltransferase</keyword>
<dbReference type="GO" id="GO:0005829">
    <property type="term" value="C:cytosol"/>
    <property type="evidence" value="ECO:0007669"/>
    <property type="project" value="TreeGrafter"/>
</dbReference>
<feature type="binding site" evidence="9">
    <location>
        <position position="129"/>
    </location>
    <ligand>
        <name>Mg(2+)</name>
        <dbReference type="ChEBI" id="CHEBI:18420"/>
        <label>1</label>
    </ligand>
</feature>
<dbReference type="FunFam" id="3.40.1030.10:FF:000002">
    <property type="entry name" value="Anthranilate phosphoribosyltransferase"/>
    <property type="match status" value="1"/>
</dbReference>
<feature type="binding site" evidence="9">
    <location>
        <position position="125"/>
    </location>
    <ligand>
        <name>5-phospho-alpha-D-ribose 1-diphosphate</name>
        <dbReference type="ChEBI" id="CHEBI:58017"/>
    </ligand>
</feature>
<keyword evidence="6 9" id="KW-0057">Aromatic amino acid biosynthesis</keyword>
<dbReference type="InterPro" id="IPR035902">
    <property type="entry name" value="Nuc_phospho_transferase"/>
</dbReference>
<dbReference type="HAMAP" id="MF_00211">
    <property type="entry name" value="TrpD"/>
    <property type="match status" value="1"/>
</dbReference>
<dbReference type="SUPFAM" id="SSF47648">
    <property type="entry name" value="Nucleoside phosphorylase/phosphoribosyltransferase N-terminal domain"/>
    <property type="match status" value="1"/>
</dbReference>
<evidence type="ECO:0000259" key="12">
    <source>
        <dbReference type="Pfam" id="PF02885"/>
    </source>
</evidence>
<dbReference type="RefSeq" id="WP_016866860.1">
    <property type="nucleotide sequence ID" value="NZ_CAWNVR010000167.1"/>
</dbReference>
<evidence type="ECO:0000256" key="10">
    <source>
        <dbReference type="SAM" id="MobiDB-lite"/>
    </source>
</evidence>
<comment type="cofactor">
    <cofactor evidence="9">
        <name>Mg(2+)</name>
        <dbReference type="ChEBI" id="CHEBI:18420"/>
    </cofactor>
    <text evidence="9">Binds 2 magnesium ions per monomer.</text>
</comment>
<comment type="similarity">
    <text evidence="8">In the C-terminal section; belongs to the anthranilate phosphoribosyltransferase family.</text>
</comment>
<dbReference type="SUPFAM" id="SSF52418">
    <property type="entry name" value="Nucleoside phosphorylase/phosphoribosyltransferase catalytic domain"/>
    <property type="match status" value="1"/>
</dbReference>
<keyword evidence="2 9" id="KW-0028">Amino-acid biosynthesis</keyword>
<evidence type="ECO:0000259" key="11">
    <source>
        <dbReference type="Pfam" id="PF00591"/>
    </source>
</evidence>
<proteinExistence type="inferred from homology"/>
<keyword evidence="5 9" id="KW-0822">Tryptophan biosynthesis</keyword>
<feature type="binding site" evidence="9">
    <location>
        <position position="117"/>
    </location>
    <ligand>
        <name>5-phospho-alpha-D-ribose 1-diphosphate</name>
        <dbReference type="ChEBI" id="CHEBI:58017"/>
    </ligand>
</feature>
<accession>A0A2N6JUD5</accession>
<evidence type="ECO:0000256" key="8">
    <source>
        <dbReference type="ARBA" id="ARBA00061188"/>
    </source>
</evidence>
<comment type="pathway">
    <text evidence="1 9">Amino-acid biosynthesis; L-tryptophan biosynthesis; L-tryptophan from chorismate: step 2/5.</text>
</comment>
<feature type="compositionally biased region" description="Polar residues" evidence="10">
    <location>
        <begin position="95"/>
        <end position="112"/>
    </location>
</feature>
<dbReference type="InterPro" id="IPR000312">
    <property type="entry name" value="Glycosyl_Trfase_fam3"/>
</dbReference>
<comment type="caution">
    <text evidence="13">The sequence shown here is derived from an EMBL/GenBank/DDBJ whole genome shotgun (WGS) entry which is preliminary data.</text>
</comment>
<evidence type="ECO:0000256" key="1">
    <source>
        <dbReference type="ARBA" id="ARBA00004907"/>
    </source>
</evidence>
<dbReference type="UniPathway" id="UPA00035">
    <property type="reaction ID" value="UER00041"/>
</dbReference>
<gene>
    <name evidence="9 13" type="primary">trpD</name>
    <name evidence="13" type="ORF">CEN44_28925</name>
</gene>
<dbReference type="PANTHER" id="PTHR43285:SF2">
    <property type="entry name" value="ANTHRANILATE PHOSPHORIBOSYLTRANSFERASE"/>
    <property type="match status" value="1"/>
</dbReference>
<keyword evidence="9" id="KW-0479">Metal-binding</keyword>
<evidence type="ECO:0000313" key="14">
    <source>
        <dbReference type="Proteomes" id="UP000235036"/>
    </source>
</evidence>
<feature type="binding site" evidence="9">
    <location>
        <position position="262"/>
    </location>
    <ligand>
        <name>Mg(2+)</name>
        <dbReference type="ChEBI" id="CHEBI:18420"/>
        <label>2</label>
    </ligand>
</feature>
<keyword evidence="14" id="KW-1185">Reference proteome</keyword>
<evidence type="ECO:0000256" key="2">
    <source>
        <dbReference type="ARBA" id="ARBA00022605"/>
    </source>
</evidence>
<feature type="domain" description="Glycosyl transferase family 3 N-terminal" evidence="12">
    <location>
        <begin position="17"/>
        <end position="76"/>
    </location>
</feature>
<comment type="subunit">
    <text evidence="9">Homodimer.</text>
</comment>
<feature type="binding site" evidence="9">
    <location>
        <position position="148"/>
    </location>
    <ligand>
        <name>anthranilate</name>
        <dbReference type="ChEBI" id="CHEBI:16567"/>
        <label>1</label>
    </ligand>
</feature>
<dbReference type="InterPro" id="IPR017459">
    <property type="entry name" value="Glycosyl_Trfase_fam3_N_dom"/>
</dbReference>
<feature type="binding site" evidence="9">
    <location>
        <begin position="127"/>
        <end position="130"/>
    </location>
    <ligand>
        <name>5-phospho-alpha-D-ribose 1-diphosphate</name>
        <dbReference type="ChEBI" id="CHEBI:58017"/>
    </ligand>
</feature>
<comment type="caution">
    <text evidence="9">Lacks conserved residue(s) required for the propagation of feature annotation.</text>
</comment>
<dbReference type="AlphaFoldDB" id="A0A2N6JUD5"/>
<keyword evidence="9" id="KW-0460">Magnesium</keyword>
<evidence type="ECO:0000256" key="6">
    <source>
        <dbReference type="ARBA" id="ARBA00023141"/>
    </source>
</evidence>
<organism evidence="13 14">
    <name type="scientific">Fischerella muscicola CCMEE 5323</name>
    <dbReference type="NCBI Taxonomy" id="2019572"/>
    <lineage>
        <taxon>Bacteria</taxon>
        <taxon>Bacillati</taxon>
        <taxon>Cyanobacteriota</taxon>
        <taxon>Cyanophyceae</taxon>
        <taxon>Nostocales</taxon>
        <taxon>Hapalosiphonaceae</taxon>
        <taxon>Fischerella</taxon>
    </lineage>
</organism>
<evidence type="ECO:0000256" key="7">
    <source>
        <dbReference type="ARBA" id="ARBA00052328"/>
    </source>
</evidence>
<dbReference type="GO" id="GO:0000287">
    <property type="term" value="F:magnesium ion binding"/>
    <property type="evidence" value="ECO:0007669"/>
    <property type="project" value="UniProtKB-UniRule"/>
</dbReference>
<comment type="function">
    <text evidence="9">Catalyzes the transfer of the phosphoribosyl group of 5-phosphorylribose-1-pyrophosphate (PRPP) to anthranilate to yield N-(5'-phosphoribosyl)-anthranilate (PRA).</text>
</comment>
<dbReference type="EMBL" id="NRQW01000727">
    <property type="protein sequence ID" value="PLZ81126.1"/>
    <property type="molecule type" value="Genomic_DNA"/>
</dbReference>
<dbReference type="Gene3D" id="3.40.1030.10">
    <property type="entry name" value="Nucleoside phosphorylase/phosphoribosyltransferase catalytic domain"/>
    <property type="match status" value="1"/>
</dbReference>
<dbReference type="InterPro" id="IPR036320">
    <property type="entry name" value="Glycosyl_Trfase_fam3_N_dom_sf"/>
</dbReference>
<dbReference type="EC" id="2.4.2.18" evidence="9"/>
<feature type="binding site" evidence="9">
    <location>
        <begin position="120"/>
        <end position="121"/>
    </location>
    <ligand>
        <name>5-phospho-alpha-D-ribose 1-diphosphate</name>
        <dbReference type="ChEBI" id="CHEBI:58017"/>
    </ligand>
</feature>
<dbReference type="InterPro" id="IPR005940">
    <property type="entry name" value="Anthranilate_Pribosyl_Tfrase"/>
</dbReference>
<dbReference type="Proteomes" id="UP000235036">
    <property type="component" value="Unassembled WGS sequence"/>
</dbReference>
<feature type="binding site" evidence="9">
    <location>
        <position position="203"/>
    </location>
    <ligand>
        <name>anthranilate</name>
        <dbReference type="ChEBI" id="CHEBI:16567"/>
        <label>2</label>
    </ligand>
</feature>
<dbReference type="GO" id="GO:0004048">
    <property type="term" value="F:anthranilate phosphoribosyltransferase activity"/>
    <property type="evidence" value="ECO:0007669"/>
    <property type="project" value="UniProtKB-UniRule"/>
</dbReference>
<keyword evidence="4 9" id="KW-0808">Transferase</keyword>
<comment type="similarity">
    <text evidence="9">Belongs to the anthranilate phosphoribosyltransferase family.</text>
</comment>
<feature type="region of interest" description="Disordered" evidence="10">
    <location>
        <begin position="79"/>
        <end position="114"/>
    </location>
</feature>
<dbReference type="NCBIfam" id="TIGR01245">
    <property type="entry name" value="trpD"/>
    <property type="match status" value="1"/>
</dbReference>
<evidence type="ECO:0000256" key="5">
    <source>
        <dbReference type="ARBA" id="ARBA00022822"/>
    </source>
</evidence>
<dbReference type="Pfam" id="PF00591">
    <property type="entry name" value="Glycos_transf_3"/>
    <property type="match status" value="1"/>
</dbReference>
<feature type="binding site" evidence="9">
    <location>
        <position position="263"/>
    </location>
    <ligand>
        <name>Mg(2+)</name>
        <dbReference type="ChEBI" id="CHEBI:18420"/>
        <label>1</label>
    </ligand>
</feature>
<feature type="binding site" evidence="9">
    <location>
        <position position="263"/>
    </location>
    <ligand>
        <name>Mg(2+)</name>
        <dbReference type="ChEBI" id="CHEBI:18420"/>
        <label>2</label>
    </ligand>
</feature>
<sequence>MNHSSQPVQESSAIWSNLLQQLLERQSLSRTQAEKLMQGWLSEAIPPELSGAILAALHCKGVSAEELAGMAGVLQAQSLGGHGDKGTQGQGGQGSNLSSLSPHTPPISSTPLIDTCGTGGDGASTFNISTAVAFVAAAGGIPVAKHGNRSASSRVGSADVLEALGINLSCDSEKVEAALKEVGITFLFAPGWHPALKAVASLRRSLKVRTVFNLLGPLVNPLRPTGQVIGVFDPKLLATIAQALQQLGTQKAIVLHGREKLDEAGLGDVTDLAVLSKDEVTLTTLNPVNLGITTAPLTALVGGDVEENAEILKAVLQGKGTQAQQDVVILNAALALQVGEAVPLLDHAQGVQLAREILQSGAAWTKLEQLVQFLED</sequence>
<feature type="domain" description="Glycosyl transferase family 3" evidence="11">
    <location>
        <begin position="110"/>
        <end position="363"/>
    </location>
</feature>
<comment type="catalytic activity">
    <reaction evidence="7 9">
        <text>N-(5-phospho-beta-D-ribosyl)anthranilate + diphosphate = 5-phospho-alpha-D-ribose 1-diphosphate + anthranilate</text>
        <dbReference type="Rhea" id="RHEA:11768"/>
        <dbReference type="ChEBI" id="CHEBI:16567"/>
        <dbReference type="ChEBI" id="CHEBI:18277"/>
        <dbReference type="ChEBI" id="CHEBI:33019"/>
        <dbReference type="ChEBI" id="CHEBI:58017"/>
        <dbReference type="EC" id="2.4.2.18"/>
    </reaction>
</comment>
<dbReference type="GO" id="GO:0000162">
    <property type="term" value="P:L-tryptophan biosynthetic process"/>
    <property type="evidence" value="ECO:0007669"/>
    <property type="project" value="UniProtKB-UniRule"/>
</dbReference>
<dbReference type="Gene3D" id="1.20.970.10">
    <property type="entry name" value="Transferase, Pyrimidine Nucleoside Phosphorylase, Chain C"/>
    <property type="match status" value="1"/>
</dbReference>
<protein>
    <recommendedName>
        <fullName evidence="9">Anthranilate phosphoribosyltransferase</fullName>
        <ecNumber evidence="9">2.4.2.18</ecNumber>
    </recommendedName>
</protein>
<name>A0A2N6JUD5_FISMU</name>
<evidence type="ECO:0000256" key="3">
    <source>
        <dbReference type="ARBA" id="ARBA00022676"/>
    </source>
</evidence>
<feature type="binding site" evidence="9">
    <location>
        <position position="157"/>
    </location>
    <ligand>
        <name>5-phospho-alpha-D-ribose 1-diphosphate</name>
        <dbReference type="ChEBI" id="CHEBI:58017"/>
    </ligand>
</feature>
<feature type="binding site" evidence="9">
    <location>
        <begin position="145"/>
        <end position="153"/>
    </location>
    <ligand>
        <name>5-phospho-alpha-D-ribose 1-diphosphate</name>
        <dbReference type="ChEBI" id="CHEBI:58017"/>
    </ligand>
</feature>
<dbReference type="Pfam" id="PF02885">
    <property type="entry name" value="Glycos_trans_3N"/>
    <property type="match status" value="1"/>
</dbReference>
<feature type="binding site" evidence="9">
    <location>
        <position position="117"/>
    </location>
    <ligand>
        <name>anthranilate</name>
        <dbReference type="ChEBI" id="CHEBI:16567"/>
        <label>1</label>
    </ligand>
</feature>